<name>A0A3N4ME13_9BACT</name>
<keyword evidence="2" id="KW-1185">Reference proteome</keyword>
<protein>
    <submittedName>
        <fullName evidence="1">Uncharacterized protein</fullName>
    </submittedName>
</protein>
<accession>A0A3N4ME13</accession>
<dbReference type="AlphaFoldDB" id="A0A3N4ME13"/>
<proteinExistence type="predicted"/>
<sequence>MRGRGLGPAIHYEERIVQRVLVIYRISSGICRPNYENNLHDFSNLTIKAKIMQDRLKKFIVSGPTVYLYLLV</sequence>
<organism evidence="1 2">
    <name type="scientific">Chitinophaga barathri</name>
    <dbReference type="NCBI Taxonomy" id="1647451"/>
    <lineage>
        <taxon>Bacteria</taxon>
        <taxon>Pseudomonadati</taxon>
        <taxon>Bacteroidota</taxon>
        <taxon>Chitinophagia</taxon>
        <taxon>Chitinophagales</taxon>
        <taxon>Chitinophagaceae</taxon>
        <taxon>Chitinophaga</taxon>
    </lineage>
</organism>
<comment type="caution">
    <text evidence="1">The sequence shown here is derived from an EMBL/GenBank/DDBJ whole genome shotgun (WGS) entry which is preliminary data.</text>
</comment>
<reference evidence="2" key="1">
    <citation type="submission" date="2018-11" db="EMBL/GenBank/DDBJ databases">
        <title>Chitinophaga lutea sp.nov., isolate from arsenic contaminated soil.</title>
        <authorList>
            <person name="Zong Y."/>
        </authorList>
    </citation>
    <scope>NUCLEOTIDE SEQUENCE [LARGE SCALE GENOMIC DNA]</scope>
    <source>
        <strain evidence="2">YLT18</strain>
    </source>
</reference>
<gene>
    <name evidence="1" type="ORF">EG028_16385</name>
</gene>
<evidence type="ECO:0000313" key="1">
    <source>
        <dbReference type="EMBL" id="RPD40226.1"/>
    </source>
</evidence>
<dbReference type="EMBL" id="RMBX01000008">
    <property type="protein sequence ID" value="RPD40226.1"/>
    <property type="molecule type" value="Genomic_DNA"/>
</dbReference>
<evidence type="ECO:0000313" key="2">
    <source>
        <dbReference type="Proteomes" id="UP000279089"/>
    </source>
</evidence>
<dbReference type="Proteomes" id="UP000279089">
    <property type="component" value="Unassembled WGS sequence"/>
</dbReference>